<dbReference type="InterPro" id="IPR037026">
    <property type="entry name" value="Vgr_OB-fold_dom_sf"/>
</dbReference>
<evidence type="ECO:0000259" key="6">
    <source>
        <dbReference type="Pfam" id="PF13296"/>
    </source>
</evidence>
<feature type="domain" description="Putative type VI secretion system Rhs element associated Vgr" evidence="6">
    <location>
        <begin position="540"/>
        <end position="644"/>
    </location>
</feature>
<dbReference type="Gene3D" id="4.10.220.110">
    <property type="match status" value="1"/>
</dbReference>
<dbReference type="InterPro" id="IPR017847">
    <property type="entry name" value="T6SS_RhsGE_Vgr_subset"/>
</dbReference>
<dbReference type="SUPFAM" id="SSF69279">
    <property type="entry name" value="Phage tail proteins"/>
    <property type="match status" value="2"/>
</dbReference>
<evidence type="ECO:0000256" key="2">
    <source>
        <dbReference type="ARBA" id="ARBA00005558"/>
    </source>
</evidence>
<dbReference type="PATRIC" id="fig|433924.3.peg.874"/>
<feature type="domain" description="Gp5/Type VI secretion system Vgr protein OB-fold" evidence="4">
    <location>
        <begin position="439"/>
        <end position="506"/>
    </location>
</feature>
<comment type="similarity">
    <text evidence="2">Belongs to the VgrG protein family.</text>
</comment>
<dbReference type="Pfam" id="PF13296">
    <property type="entry name" value="T6SS_Vgr"/>
    <property type="match status" value="1"/>
</dbReference>
<dbReference type="InterPro" id="IPR006531">
    <property type="entry name" value="Gp5/Vgr_OB"/>
</dbReference>
<dbReference type="NCBIfam" id="TIGR01646">
    <property type="entry name" value="vgr_GE"/>
    <property type="match status" value="1"/>
</dbReference>
<dbReference type="InterPro" id="IPR006533">
    <property type="entry name" value="T6SS_Vgr_RhsGE"/>
</dbReference>
<evidence type="ECO:0000259" key="4">
    <source>
        <dbReference type="Pfam" id="PF04717"/>
    </source>
</evidence>
<dbReference type="Pfam" id="PF10106">
    <property type="entry name" value="DUF2345"/>
    <property type="match status" value="1"/>
</dbReference>
<name>A0A147GPY6_9BURK</name>
<reference evidence="7 8" key="1">
    <citation type="journal article" date="2016" name="Front. Microbiol.">
        <title>Genomic Resource of Rice Seed Associated Bacteria.</title>
        <authorList>
            <person name="Midha S."/>
            <person name="Bansal K."/>
            <person name="Sharma S."/>
            <person name="Kumar N."/>
            <person name="Patil P.P."/>
            <person name="Chaudhry V."/>
            <person name="Patil P.B."/>
        </authorList>
    </citation>
    <scope>NUCLEOTIDE SEQUENCE [LARGE SCALE GENOMIC DNA]</scope>
    <source>
        <strain evidence="7 8">NS331</strain>
    </source>
</reference>
<evidence type="ECO:0000313" key="8">
    <source>
        <dbReference type="Proteomes" id="UP000072741"/>
    </source>
</evidence>
<dbReference type="PANTHER" id="PTHR32305">
    <property type="match status" value="1"/>
</dbReference>
<dbReference type="Gene3D" id="3.55.50.10">
    <property type="entry name" value="Baseplate protein-like domains"/>
    <property type="match status" value="1"/>
</dbReference>
<gene>
    <name evidence="7" type="ORF">NS331_19300</name>
</gene>
<protein>
    <submittedName>
        <fullName evidence="7">Type VI secretion protein ImpA</fullName>
    </submittedName>
</protein>
<dbReference type="EMBL" id="LDSL01000130">
    <property type="protein sequence ID" value="KTT16137.1"/>
    <property type="molecule type" value="Genomic_DNA"/>
</dbReference>
<keyword evidence="3" id="KW-0964">Secreted</keyword>
<keyword evidence="8" id="KW-1185">Reference proteome</keyword>
<dbReference type="PANTHER" id="PTHR32305:SF15">
    <property type="entry name" value="PROTEIN RHSA-RELATED"/>
    <property type="match status" value="1"/>
</dbReference>
<sequence>MATTNVHTLRVSSPALPVFAGEPLLHPVRLCGHEGVNTLFCYELLLQTPDSLTPGALAEACANLDLDALIGREICCEIELDGSGYFLPGAVGEAVDAVGAGIRQINALITEAALVGEEGRHLQYRLVLRPWLHLATLNADCRIFQNATVVDILDAVLADYPFPVDKRLLERYPTRDYQTQFNESDFAFFERLCQEWGISYHFEHAGGAHRLVLSDHLGAYLPNPSQAYRQVDYHPPGWKLDAEYLHAFVPDSRLTSGRYSSRDYDYTRPRADLRAGRTDARPTGFADAEVYAWHAGLGGSHYAQPNAGTASPNDPRAEGDLIARLRMQALRTAGARARASGNLRAMVPGFTFTLHNHPRDAANADYLILETDLLVEDTGPDSQVRDAAPERQQDWRVKVDLTAHPITEPLRPDITRIKPHTHGPQTALVLGPEGQNLWTDELGRIKVQFPWDRQGRENQHSSCWVRVSSPWAGNQLGGVHIPRIGQEVVVDFIAGDPDLPICTGRVHNQMNLPPWALPGQSALSGFRSRELNEGGGNSAAGRSNHLVMDDTAGRIQAQLKSDHQHSSLSLGSITRIEDNQGRQEARGEGFELRTDGHGVLRAQDGMLISTEGRANAAGHAKSMGETVARLTSADAQHAGLADAAATAGAQERAGDQTEVARVLAGQTAGIRGDGQANAAERRFPELQSPHLLLASAAGLAATTPGSVHLQAAEHAVIDSEGHTSLSAGKRWLVAAKQGIRLFVRRGGMKWIVGRGAVRIDAQKDAMEALARQGVHIRSTADRIVISAPISVTVNGGGSFTEWSNEGIVNGTPGAWVEHAASHVQMGPFNRPLQPQNFKACDTQEREADGTAGTVSR</sequence>
<feature type="domain" description="DUF2345" evidence="5">
    <location>
        <begin position="680"/>
        <end position="827"/>
    </location>
</feature>
<dbReference type="GO" id="GO:0005576">
    <property type="term" value="C:extracellular region"/>
    <property type="evidence" value="ECO:0007669"/>
    <property type="project" value="UniProtKB-SubCell"/>
</dbReference>
<dbReference type="Pfam" id="PF05954">
    <property type="entry name" value="Phage_GPD"/>
    <property type="match status" value="1"/>
</dbReference>
<dbReference type="SUPFAM" id="SSF69255">
    <property type="entry name" value="gp5 N-terminal domain-like"/>
    <property type="match status" value="1"/>
</dbReference>
<accession>A0A147GPY6</accession>
<dbReference type="Gene3D" id="2.40.50.230">
    <property type="entry name" value="Gp5 N-terminal domain"/>
    <property type="match status" value="1"/>
</dbReference>
<dbReference type="Proteomes" id="UP000072741">
    <property type="component" value="Unassembled WGS sequence"/>
</dbReference>
<organism evidence="7 8">
    <name type="scientific">Pseudacidovorax intermedius</name>
    <dbReference type="NCBI Taxonomy" id="433924"/>
    <lineage>
        <taxon>Bacteria</taxon>
        <taxon>Pseudomonadati</taxon>
        <taxon>Pseudomonadota</taxon>
        <taxon>Betaproteobacteria</taxon>
        <taxon>Burkholderiales</taxon>
        <taxon>Comamonadaceae</taxon>
        <taxon>Pseudacidovorax</taxon>
    </lineage>
</organism>
<evidence type="ECO:0000256" key="1">
    <source>
        <dbReference type="ARBA" id="ARBA00004613"/>
    </source>
</evidence>
<dbReference type="NCBIfam" id="TIGR03361">
    <property type="entry name" value="VI_Rhs_Vgr"/>
    <property type="match status" value="1"/>
</dbReference>
<dbReference type="Pfam" id="PF04717">
    <property type="entry name" value="Phage_base_V"/>
    <property type="match status" value="1"/>
</dbReference>
<evidence type="ECO:0000259" key="5">
    <source>
        <dbReference type="Pfam" id="PF10106"/>
    </source>
</evidence>
<dbReference type="InterPro" id="IPR018769">
    <property type="entry name" value="VgrG2_DUF2345"/>
</dbReference>
<dbReference type="Gene3D" id="2.30.110.50">
    <property type="match status" value="1"/>
</dbReference>
<evidence type="ECO:0000313" key="7">
    <source>
        <dbReference type="EMBL" id="KTT16137.1"/>
    </source>
</evidence>
<comment type="caution">
    <text evidence="7">The sequence shown here is derived from an EMBL/GenBank/DDBJ whole genome shotgun (WGS) entry which is preliminary data.</text>
</comment>
<proteinExistence type="inferred from homology"/>
<dbReference type="InterPro" id="IPR028244">
    <property type="entry name" value="T6SS_Rhs_Vgr_dom"/>
</dbReference>
<evidence type="ECO:0000256" key="3">
    <source>
        <dbReference type="ARBA" id="ARBA00022525"/>
    </source>
</evidence>
<dbReference type="SUPFAM" id="SSF69349">
    <property type="entry name" value="Phage fibre proteins"/>
    <property type="match status" value="1"/>
</dbReference>
<dbReference type="RefSeq" id="WP_058643573.1">
    <property type="nucleotide sequence ID" value="NZ_LDSL01000130.1"/>
</dbReference>
<dbReference type="InterPro" id="IPR050708">
    <property type="entry name" value="T6SS_VgrG/RHS"/>
</dbReference>
<comment type="subcellular location">
    <subcellularLocation>
        <location evidence="1">Secreted</location>
    </subcellularLocation>
</comment>
<dbReference type="OrthoDB" id="1907165at2"/>
<dbReference type="AlphaFoldDB" id="A0A147GPY6"/>